<comment type="caution">
    <text evidence="3">The sequence shown here is derived from an EMBL/GenBank/DDBJ whole genome shotgun (WGS) entry which is preliminary data.</text>
</comment>
<feature type="transmembrane region" description="Helical" evidence="2">
    <location>
        <begin position="75"/>
        <end position="95"/>
    </location>
</feature>
<evidence type="ECO:0008006" key="5">
    <source>
        <dbReference type="Google" id="ProtNLM"/>
    </source>
</evidence>
<gene>
    <name evidence="3" type="ORF">ACFPYL_12695</name>
</gene>
<dbReference type="EMBL" id="JBHSRJ010000004">
    <property type="protein sequence ID" value="MFC6043945.1"/>
    <property type="molecule type" value="Genomic_DNA"/>
</dbReference>
<keyword evidence="2" id="KW-1133">Transmembrane helix</keyword>
<dbReference type="Proteomes" id="UP001596135">
    <property type="component" value="Unassembled WGS sequence"/>
</dbReference>
<evidence type="ECO:0000256" key="1">
    <source>
        <dbReference type="SAM" id="MobiDB-lite"/>
    </source>
</evidence>
<feature type="region of interest" description="Disordered" evidence="1">
    <location>
        <begin position="1"/>
        <end position="33"/>
    </location>
</feature>
<dbReference type="RefSeq" id="WP_379154426.1">
    <property type="nucleotide sequence ID" value="NZ_JBHSRJ010000004.1"/>
</dbReference>
<proteinExistence type="predicted"/>
<keyword evidence="4" id="KW-1185">Reference proteome</keyword>
<keyword evidence="2" id="KW-0472">Membrane</keyword>
<protein>
    <recommendedName>
        <fullName evidence="5">Cell division protein CrgA</fullName>
    </recommendedName>
</protein>
<keyword evidence="2" id="KW-0812">Transmembrane</keyword>
<evidence type="ECO:0000313" key="4">
    <source>
        <dbReference type="Proteomes" id="UP001596135"/>
    </source>
</evidence>
<feature type="transmembrane region" description="Helical" evidence="2">
    <location>
        <begin position="42"/>
        <end position="63"/>
    </location>
</feature>
<name>A0ABW1LJ09_9ACTN</name>
<feature type="compositionally biased region" description="Basic and acidic residues" evidence="1">
    <location>
        <begin position="14"/>
        <end position="26"/>
    </location>
</feature>
<feature type="transmembrane region" description="Helical" evidence="2">
    <location>
        <begin position="101"/>
        <end position="120"/>
    </location>
</feature>
<sequence length="121" mass="13182">MTEPAAKPKKRPRHLMDPDNPRREVVRNTGPGTLSLEPVQKWVLSVLAATTIAHLAGGLVIAAMYVDDDRVDARIGLNVVAAAFGVLAVMAFRAIHQKKLLSPWLLLGLIPLVGGLWLTFR</sequence>
<accession>A0ABW1LJ09</accession>
<organism evidence="3 4">
    <name type="scientific">Nocardioides hankookensis</name>
    <dbReference type="NCBI Taxonomy" id="443157"/>
    <lineage>
        <taxon>Bacteria</taxon>
        <taxon>Bacillati</taxon>
        <taxon>Actinomycetota</taxon>
        <taxon>Actinomycetes</taxon>
        <taxon>Propionibacteriales</taxon>
        <taxon>Nocardioidaceae</taxon>
        <taxon>Nocardioides</taxon>
    </lineage>
</organism>
<evidence type="ECO:0000313" key="3">
    <source>
        <dbReference type="EMBL" id="MFC6043945.1"/>
    </source>
</evidence>
<evidence type="ECO:0000256" key="2">
    <source>
        <dbReference type="SAM" id="Phobius"/>
    </source>
</evidence>
<reference evidence="4" key="1">
    <citation type="journal article" date="2019" name="Int. J. Syst. Evol. Microbiol.">
        <title>The Global Catalogue of Microorganisms (GCM) 10K type strain sequencing project: providing services to taxonomists for standard genome sequencing and annotation.</title>
        <authorList>
            <consortium name="The Broad Institute Genomics Platform"/>
            <consortium name="The Broad Institute Genome Sequencing Center for Infectious Disease"/>
            <person name="Wu L."/>
            <person name="Ma J."/>
        </authorList>
    </citation>
    <scope>NUCLEOTIDE SEQUENCE [LARGE SCALE GENOMIC DNA]</scope>
    <source>
        <strain evidence="4">CCUG 54522</strain>
    </source>
</reference>